<dbReference type="Proteomes" id="UP000325785">
    <property type="component" value="Chromosome"/>
</dbReference>
<evidence type="ECO:0000313" key="2">
    <source>
        <dbReference type="EMBL" id="QEW26265.1"/>
    </source>
</evidence>
<dbReference type="EMBL" id="LAXI01000002">
    <property type="protein sequence ID" value="KRS18823.1"/>
    <property type="molecule type" value="Genomic_DNA"/>
</dbReference>
<proteinExistence type="predicted"/>
<dbReference type="InterPro" id="IPR027266">
    <property type="entry name" value="TrmE/GcvT-like"/>
</dbReference>
<accession>A0A0T5PC00</accession>
<reference evidence="1 3" key="1">
    <citation type="submission" date="2015-04" db="EMBL/GenBank/DDBJ databases">
        <title>The draft genome sequence of Roseovarius indicus B108T.</title>
        <authorList>
            <person name="Li G."/>
            <person name="Lai Q."/>
            <person name="Shao Z."/>
            <person name="Yan P."/>
        </authorList>
    </citation>
    <scope>NUCLEOTIDE SEQUENCE [LARGE SCALE GENOMIC DNA]</scope>
    <source>
        <strain evidence="1 3">B108</strain>
    </source>
</reference>
<reference evidence="2 4" key="2">
    <citation type="submission" date="2018-08" db="EMBL/GenBank/DDBJ databases">
        <title>Genetic Globetrotter - A new plasmid hitch-hiking vast phylogenetic and geographic distances.</title>
        <authorList>
            <person name="Vollmers J."/>
            <person name="Petersen J."/>
        </authorList>
    </citation>
    <scope>NUCLEOTIDE SEQUENCE [LARGE SCALE GENOMIC DNA]</scope>
    <source>
        <strain evidence="2 4">DSM 26383</strain>
    </source>
</reference>
<dbReference type="InterPro" id="IPR007375">
    <property type="entry name" value="SoxG"/>
</dbReference>
<name>A0A0T5PC00_9RHOB</name>
<evidence type="ECO:0000313" key="3">
    <source>
        <dbReference type="Proteomes" id="UP000051401"/>
    </source>
</evidence>
<dbReference type="RefSeq" id="WP_057813467.1">
    <property type="nucleotide sequence ID" value="NZ_FOMY01000003.1"/>
</dbReference>
<dbReference type="STRING" id="540747.SAMN04488031_103475"/>
<gene>
    <name evidence="2" type="ORF">RIdsm_02063</name>
    <name evidence="1" type="ORF">XM52_03810</name>
</gene>
<dbReference type="AlphaFoldDB" id="A0A0T5PC00"/>
<dbReference type="Gene3D" id="3.30.1360.120">
    <property type="entry name" value="Probable tRNA modification gtpase trme, domain 1"/>
    <property type="match status" value="1"/>
</dbReference>
<organism evidence="1 3">
    <name type="scientific">Roseovarius indicus</name>
    <dbReference type="NCBI Taxonomy" id="540747"/>
    <lineage>
        <taxon>Bacteria</taxon>
        <taxon>Pseudomonadati</taxon>
        <taxon>Pseudomonadota</taxon>
        <taxon>Alphaproteobacteria</taxon>
        <taxon>Rhodobacterales</taxon>
        <taxon>Roseobacteraceae</taxon>
        <taxon>Roseovarius</taxon>
    </lineage>
</organism>
<dbReference type="KEGG" id="rid:RIdsm_02063"/>
<evidence type="ECO:0000313" key="1">
    <source>
        <dbReference type="EMBL" id="KRS18823.1"/>
    </source>
</evidence>
<sequence>MVELTAMTPLDGMAPVAIGKVTLSEVDLGRLTTVAPDKGRDGKLGEALKAAHGMAWPGPNRATGKQGARAIWFGQRMALLAGPEADTTLAEHAAMTDQSDAWVAVTLEGEQAAEVLARVTPIDLRPQVFKRGHTARTELQHMMASITKTADDTFLILVFRSFADTLLHDLRAAMEGVAARGRP</sequence>
<dbReference type="Proteomes" id="UP000051401">
    <property type="component" value="Unassembled WGS sequence"/>
</dbReference>
<dbReference type="PATRIC" id="fig|540747.5.peg.2334"/>
<evidence type="ECO:0000313" key="4">
    <source>
        <dbReference type="Proteomes" id="UP000325785"/>
    </source>
</evidence>
<dbReference type="EMBL" id="CP031598">
    <property type="protein sequence ID" value="QEW26265.1"/>
    <property type="molecule type" value="Genomic_DNA"/>
</dbReference>
<dbReference type="SUPFAM" id="SSF103025">
    <property type="entry name" value="Folate-binding domain"/>
    <property type="match status" value="1"/>
</dbReference>
<dbReference type="Pfam" id="PF04268">
    <property type="entry name" value="SoxG"/>
    <property type="match status" value="1"/>
</dbReference>
<dbReference type="Gene3D" id="3.30.70.1520">
    <property type="entry name" value="Heterotetrameric sarcosine oxidase"/>
    <property type="match status" value="1"/>
</dbReference>
<protein>
    <submittedName>
        <fullName evidence="1">Sarcosine oxidase subunit gamma</fullName>
    </submittedName>
    <submittedName>
        <fullName evidence="2">Sarcosine oxidase, gamma subunit family</fullName>
    </submittedName>
</protein>
<dbReference type="OrthoDB" id="7350722at2"/>
<keyword evidence="3" id="KW-1185">Reference proteome</keyword>